<protein>
    <submittedName>
        <fullName evidence="1">Uncharacterized protein</fullName>
    </submittedName>
</protein>
<dbReference type="Proteomes" id="UP000199607">
    <property type="component" value="Unassembled WGS sequence"/>
</dbReference>
<evidence type="ECO:0000313" key="2">
    <source>
        <dbReference type="Proteomes" id="UP000199607"/>
    </source>
</evidence>
<dbReference type="RefSeq" id="WP_089870100.1">
    <property type="nucleotide sequence ID" value="NZ_FOTC01000003.1"/>
</dbReference>
<name>A0A1I4FX12_9EURY</name>
<gene>
    <name evidence="1" type="ORF">SAMN04487950_2845</name>
</gene>
<accession>A0A1I4FX12</accession>
<reference evidence="2" key="1">
    <citation type="submission" date="2016-10" db="EMBL/GenBank/DDBJ databases">
        <authorList>
            <person name="Varghese N."/>
            <person name="Submissions S."/>
        </authorList>
    </citation>
    <scope>NUCLEOTIDE SEQUENCE [LARGE SCALE GENOMIC DNA]</scope>
    <source>
        <strain evidence="2">CGMCC 1.7738</strain>
    </source>
</reference>
<keyword evidence="2" id="KW-1185">Reference proteome</keyword>
<sequence length="207" mass="23068">MNPTDLTIEIVDATTVVGIQPDDPNEPFQIDYSVRIPNNLFAIECRVIRQSSAEAPPAIEIGLRNVADESLAVWFGITPPFDGFPDMETGGQSLWLIPEKDEKAYIEPNALIPTQPQEGLWRLIRRFDIPQPATVIEMDPDEVVRRTYSMLFPPGSESEGQAATSDLTKVSGIYTFEDQHRVKAQPGKGGESSLWVKTTVSVRIKRE</sequence>
<evidence type="ECO:0000313" key="1">
    <source>
        <dbReference type="EMBL" id="SFL21527.1"/>
    </source>
</evidence>
<proteinExistence type="predicted"/>
<dbReference type="EMBL" id="FOTC01000003">
    <property type="protein sequence ID" value="SFL21527.1"/>
    <property type="molecule type" value="Genomic_DNA"/>
</dbReference>
<dbReference type="AlphaFoldDB" id="A0A1I4FX12"/>
<organism evidence="1 2">
    <name type="scientific">Halogranum rubrum</name>
    <dbReference type="NCBI Taxonomy" id="553466"/>
    <lineage>
        <taxon>Archaea</taxon>
        <taxon>Methanobacteriati</taxon>
        <taxon>Methanobacteriota</taxon>
        <taxon>Stenosarchaea group</taxon>
        <taxon>Halobacteria</taxon>
        <taxon>Halobacteriales</taxon>
        <taxon>Haloferacaceae</taxon>
    </lineage>
</organism>